<comment type="caution">
    <text evidence="1">The sequence shown here is derived from an EMBL/GenBank/DDBJ whole genome shotgun (WGS) entry which is preliminary data.</text>
</comment>
<dbReference type="InterPro" id="IPR050696">
    <property type="entry name" value="FtsA/MreB"/>
</dbReference>
<evidence type="ECO:0000313" key="2">
    <source>
        <dbReference type="Proteomes" id="UP000178869"/>
    </source>
</evidence>
<dbReference type="InterPro" id="IPR043129">
    <property type="entry name" value="ATPase_NBD"/>
</dbReference>
<reference evidence="1 2" key="1">
    <citation type="journal article" date="2016" name="Nat. Commun.">
        <title>Thousands of microbial genomes shed light on interconnected biogeochemical processes in an aquifer system.</title>
        <authorList>
            <person name="Anantharaman K."/>
            <person name="Brown C.T."/>
            <person name="Hug L.A."/>
            <person name="Sharon I."/>
            <person name="Castelle C.J."/>
            <person name="Probst A.J."/>
            <person name="Thomas B.C."/>
            <person name="Singh A."/>
            <person name="Wilkins M.J."/>
            <person name="Karaoz U."/>
            <person name="Brodie E.L."/>
            <person name="Williams K.H."/>
            <person name="Hubbard S.S."/>
            <person name="Banfield J.F."/>
        </authorList>
    </citation>
    <scope>NUCLEOTIDE SEQUENCE [LARGE SCALE GENOMIC DNA]</scope>
</reference>
<dbReference type="CDD" id="cd24049">
    <property type="entry name" value="ASKHA_NBD_PilM"/>
    <property type="match status" value="1"/>
</dbReference>
<protein>
    <recommendedName>
        <fullName evidence="3">SHS2 domain-containing protein</fullName>
    </recommendedName>
</protein>
<gene>
    <name evidence="1" type="ORF">A2828_02420</name>
</gene>
<sequence>MFNFIYPKLEAFGLDISDRSFKIASIEINRKRKQMDLVSYGVFPFERGFIESGRIISKDKVGLIIRDGLSKIHGKRIATKAAVVSLPEEQCFVRVIQLPPMPEKELSEAVAAETEGNIPMSLDEVYYDWQVITRPDGVASSASGENTKHFDVLVAATPKEVVEEYESLLAGIGLLPLIFEPESFAIARAALRNRISYSPLLLVDLGETHTTLAIVSGTSIRVTVSVSVAGGNFTDLISSAFKISSEEAEKKKREHGLGQEGEGLKIFKILEAPLIDLVHQIKGYLAFYASHSFHEHQVWTLAVKTPEIKTMGSFDFRPVSRGEVVIGRDADGKENQATRLGMSGISRIFLTGGGANLAGLPEYLSASLKISVQRANPLINITHIVNDKEGVAPFDPMTYATAIGLAMHRP</sequence>
<dbReference type="PANTHER" id="PTHR32432:SF3">
    <property type="entry name" value="ETHANOLAMINE UTILIZATION PROTEIN EUTJ"/>
    <property type="match status" value="1"/>
</dbReference>
<dbReference type="PANTHER" id="PTHR32432">
    <property type="entry name" value="CELL DIVISION PROTEIN FTSA-RELATED"/>
    <property type="match status" value="1"/>
</dbReference>
<dbReference type="Pfam" id="PF11104">
    <property type="entry name" value="PilM_2"/>
    <property type="match status" value="2"/>
</dbReference>
<evidence type="ECO:0000313" key="1">
    <source>
        <dbReference type="EMBL" id="OHA46730.1"/>
    </source>
</evidence>
<dbReference type="AlphaFoldDB" id="A0A1G2PEF9"/>
<evidence type="ECO:0008006" key="3">
    <source>
        <dbReference type="Google" id="ProtNLM"/>
    </source>
</evidence>
<dbReference type="InterPro" id="IPR005883">
    <property type="entry name" value="PilM"/>
</dbReference>
<organism evidence="1 2">
    <name type="scientific">Candidatus Terrybacteria bacterium RIFCSPHIGHO2_01_FULL_43_35</name>
    <dbReference type="NCBI Taxonomy" id="1802361"/>
    <lineage>
        <taxon>Bacteria</taxon>
        <taxon>Candidatus Terryibacteriota</taxon>
    </lineage>
</organism>
<dbReference type="EMBL" id="MHSR01000013">
    <property type="protein sequence ID" value="OHA46730.1"/>
    <property type="molecule type" value="Genomic_DNA"/>
</dbReference>
<name>A0A1G2PEF9_9BACT</name>
<accession>A0A1G2PEF9</accession>
<dbReference type="SUPFAM" id="SSF53067">
    <property type="entry name" value="Actin-like ATPase domain"/>
    <property type="match status" value="2"/>
</dbReference>
<proteinExistence type="predicted"/>
<dbReference type="Gene3D" id="3.30.1490.300">
    <property type="match status" value="1"/>
</dbReference>
<dbReference type="Gene3D" id="3.30.420.40">
    <property type="match status" value="4"/>
</dbReference>
<dbReference type="Proteomes" id="UP000178869">
    <property type="component" value="Unassembled WGS sequence"/>
</dbReference>